<dbReference type="OrthoDB" id="1819249at2"/>
<accession>E6MFS2</accession>
<proteinExistence type="predicted"/>
<evidence type="ECO:0000313" key="2">
    <source>
        <dbReference type="Proteomes" id="UP000004754"/>
    </source>
</evidence>
<dbReference type="RefSeq" id="WP_006598257.1">
    <property type="nucleotide sequence ID" value="NZ_GL622359.1"/>
</dbReference>
<dbReference type="AlphaFoldDB" id="E6MFS2"/>
<gene>
    <name evidence="1" type="ORF">HMP0721_0833</name>
</gene>
<evidence type="ECO:0000313" key="1">
    <source>
        <dbReference type="EMBL" id="EFV02067.1"/>
    </source>
</evidence>
<dbReference type="Proteomes" id="UP000004754">
    <property type="component" value="Unassembled WGS sequence"/>
</dbReference>
<comment type="caution">
    <text evidence="1">The sequence shown here is derived from an EMBL/GenBank/DDBJ whole genome shotgun (WGS) entry which is preliminary data.</text>
</comment>
<name>E6MFS2_9FIRM</name>
<reference evidence="1 2" key="1">
    <citation type="submission" date="2010-12" db="EMBL/GenBank/DDBJ databases">
        <authorList>
            <person name="Muzny D."/>
            <person name="Qin X."/>
            <person name="Deng J."/>
            <person name="Jiang H."/>
            <person name="Liu Y."/>
            <person name="Qu J."/>
            <person name="Song X.-Z."/>
            <person name="Zhang L."/>
            <person name="Thornton R."/>
            <person name="Coyle M."/>
            <person name="Francisco L."/>
            <person name="Jackson L."/>
            <person name="Javaid M."/>
            <person name="Korchina V."/>
            <person name="Kovar C."/>
            <person name="Mata R."/>
            <person name="Mathew T."/>
            <person name="Ngo R."/>
            <person name="Nguyen L."/>
            <person name="Nguyen N."/>
            <person name="Okwuonu G."/>
            <person name="Ongeri F."/>
            <person name="Pham C."/>
            <person name="Simmons D."/>
            <person name="Wilczek-Boney K."/>
            <person name="Hale W."/>
            <person name="Jakkamsetti A."/>
            <person name="Pham P."/>
            <person name="Ruth R."/>
            <person name="San Lucas F."/>
            <person name="Warren J."/>
            <person name="Zhang J."/>
            <person name="Zhao Z."/>
            <person name="Zhou C."/>
            <person name="Zhu D."/>
            <person name="Lee S."/>
            <person name="Bess C."/>
            <person name="Blankenburg K."/>
            <person name="Forbes L."/>
            <person name="Fu Q."/>
            <person name="Gubbala S."/>
            <person name="Hirani K."/>
            <person name="Jayaseelan J.C."/>
            <person name="Lara F."/>
            <person name="Munidasa M."/>
            <person name="Palculict T."/>
            <person name="Patil S."/>
            <person name="Pu L.-L."/>
            <person name="Saada N."/>
            <person name="Tang L."/>
            <person name="Weissenberger G."/>
            <person name="Zhu Y."/>
            <person name="Hemphill L."/>
            <person name="Shang Y."/>
            <person name="Youmans B."/>
            <person name="Ayvaz T."/>
            <person name="Ross M."/>
            <person name="Santibanez J."/>
            <person name="Aqrawi P."/>
            <person name="Gross S."/>
            <person name="Joshi V."/>
            <person name="Fowler G."/>
            <person name="Nazareth L."/>
            <person name="Reid J."/>
            <person name="Worley K."/>
            <person name="Petrosino J."/>
            <person name="Highlander S."/>
            <person name="Gibbs R."/>
        </authorList>
    </citation>
    <scope>NUCLEOTIDE SEQUENCE [LARGE SCALE GENOMIC DNA]</scope>
    <source>
        <strain evidence="1 2">ATCC 23263</strain>
    </source>
</reference>
<dbReference type="EMBL" id="AEQN01000014">
    <property type="protein sequence ID" value="EFV02067.1"/>
    <property type="molecule type" value="Genomic_DNA"/>
</dbReference>
<protein>
    <recommendedName>
        <fullName evidence="3">Ribbon-helix-helix protein CopG domain-containing protein</fullName>
    </recommendedName>
</protein>
<evidence type="ECO:0008006" key="3">
    <source>
        <dbReference type="Google" id="ProtNLM"/>
    </source>
</evidence>
<dbReference type="HOGENOM" id="CLU_1249871_0_0_9"/>
<dbReference type="eggNOG" id="ENOG5032R3E">
    <property type="taxonomic scope" value="Bacteria"/>
</dbReference>
<dbReference type="STRING" id="887929.HMP0721_0833"/>
<sequence>MKKSVYSLMLFDEIVERIDDMAYMHHTNRSQLINDILADYVGMETPEQKIQSVIEALNANMDDMLAVSQINQNSSIYFGKSLKYKYRPKVRYIYEFKNDGEGRYAVLKVSSRTQNRDLNERFDDFFDQICTVERQHHQIDREGDDDQTQHKFVRAFKHAGAVSRDENTLTDFLTRYLRMIDTAMDTYFETDGQGNIGARIDAIYSHFLGETINED</sequence>
<organism evidence="1 2">
    <name type="scientific">Pseudoramibacter alactolyticus ATCC 23263</name>
    <dbReference type="NCBI Taxonomy" id="887929"/>
    <lineage>
        <taxon>Bacteria</taxon>
        <taxon>Bacillati</taxon>
        <taxon>Bacillota</taxon>
        <taxon>Clostridia</taxon>
        <taxon>Eubacteriales</taxon>
        <taxon>Eubacteriaceae</taxon>
        <taxon>Pseudoramibacter</taxon>
    </lineage>
</organism>
<keyword evidence="2" id="KW-1185">Reference proteome</keyword>